<accession>A0AAE3ZQ71</accession>
<name>A0AAE3ZQ71_9ACTN</name>
<dbReference type="AlphaFoldDB" id="A0AAE3ZQ71"/>
<evidence type="ECO:0000256" key="1">
    <source>
        <dbReference type="SAM" id="MobiDB-lite"/>
    </source>
</evidence>
<protein>
    <recommendedName>
        <fullName evidence="5">PKD domain-containing protein</fullName>
    </recommendedName>
</protein>
<evidence type="ECO:0000313" key="4">
    <source>
        <dbReference type="Proteomes" id="UP001183629"/>
    </source>
</evidence>
<dbReference type="RefSeq" id="WP_310412298.1">
    <property type="nucleotide sequence ID" value="NZ_JAVDYC010000001.1"/>
</dbReference>
<organism evidence="3 4">
    <name type="scientific">Catenuloplanes niger</name>
    <dbReference type="NCBI Taxonomy" id="587534"/>
    <lineage>
        <taxon>Bacteria</taxon>
        <taxon>Bacillati</taxon>
        <taxon>Actinomycetota</taxon>
        <taxon>Actinomycetes</taxon>
        <taxon>Micromonosporales</taxon>
        <taxon>Micromonosporaceae</taxon>
        <taxon>Catenuloplanes</taxon>
    </lineage>
</organism>
<keyword evidence="2" id="KW-0732">Signal</keyword>
<evidence type="ECO:0008006" key="5">
    <source>
        <dbReference type="Google" id="ProtNLM"/>
    </source>
</evidence>
<keyword evidence="4" id="KW-1185">Reference proteome</keyword>
<gene>
    <name evidence="3" type="ORF">J2S44_002488</name>
</gene>
<feature type="chain" id="PRO_5042026664" description="PKD domain-containing protein" evidence="2">
    <location>
        <begin position="22"/>
        <end position="303"/>
    </location>
</feature>
<evidence type="ECO:0000256" key="2">
    <source>
        <dbReference type="SAM" id="SignalP"/>
    </source>
</evidence>
<reference evidence="3 4" key="1">
    <citation type="submission" date="2023-07" db="EMBL/GenBank/DDBJ databases">
        <title>Sequencing the genomes of 1000 actinobacteria strains.</title>
        <authorList>
            <person name="Klenk H.-P."/>
        </authorList>
    </citation>
    <scope>NUCLEOTIDE SEQUENCE [LARGE SCALE GENOMIC DNA]</scope>
    <source>
        <strain evidence="3 4">DSM 44711</strain>
    </source>
</reference>
<dbReference type="Proteomes" id="UP001183629">
    <property type="component" value="Unassembled WGS sequence"/>
</dbReference>
<dbReference type="EMBL" id="JAVDYC010000001">
    <property type="protein sequence ID" value="MDR7322238.1"/>
    <property type="molecule type" value="Genomic_DNA"/>
</dbReference>
<comment type="caution">
    <text evidence="3">The sequence shown here is derived from an EMBL/GenBank/DDBJ whole genome shotgun (WGS) entry which is preliminary data.</text>
</comment>
<feature type="region of interest" description="Disordered" evidence="1">
    <location>
        <begin position="45"/>
        <end position="69"/>
    </location>
</feature>
<feature type="signal peptide" evidence="2">
    <location>
        <begin position="1"/>
        <end position="21"/>
    </location>
</feature>
<sequence length="303" mass="31170">MLTRRARIRLALATLLAGVLAATGVMTIRGPEVLAAPPVCENTPDSTDCGLGDGNSTTQPGGPGGGPVGGGGGGGSCSWGGEPVACYIEGAGSFNASDGCYYRVADPQGSGTPEGMTNYWRSCIDNNYAQESVDLVDPPALVPPDPVEIANRIRANLVIARPAVKISPASPGVLGLPVWMQITNDAFTAQTPPSVTEAGLTVTLVATPSEARWTMGDGTTVVCTHRGEAWTSGSGTSRSTTCGYPMAGASVAGYQKAGDYRVTVQTFFDITWSTSSDSGELADVASPETTVDYTVNELQVVNR</sequence>
<proteinExistence type="predicted"/>
<evidence type="ECO:0000313" key="3">
    <source>
        <dbReference type="EMBL" id="MDR7322238.1"/>
    </source>
</evidence>